<keyword evidence="2 5" id="KW-0689">Ribosomal protein</keyword>
<evidence type="ECO:0000256" key="1">
    <source>
        <dbReference type="ARBA" id="ARBA00006598"/>
    </source>
</evidence>
<comment type="similarity">
    <text evidence="1">Belongs to the bacterial ribosomal protein bL35 family.</text>
</comment>
<dbReference type="SUPFAM" id="SSF143034">
    <property type="entry name" value="L35p-like"/>
    <property type="match status" value="1"/>
</dbReference>
<organism evidence="5">
    <name type="scientific">hydrothermal vent metagenome</name>
    <dbReference type="NCBI Taxonomy" id="652676"/>
    <lineage>
        <taxon>unclassified sequences</taxon>
        <taxon>metagenomes</taxon>
        <taxon>ecological metagenomes</taxon>
    </lineage>
</organism>
<dbReference type="InterPro" id="IPR018265">
    <property type="entry name" value="Ribosomal_bL35_CS"/>
</dbReference>
<evidence type="ECO:0000256" key="3">
    <source>
        <dbReference type="ARBA" id="ARBA00023274"/>
    </source>
</evidence>
<accession>A0A3B1BN64</accession>
<proteinExistence type="inferred from homology"/>
<reference evidence="5" key="1">
    <citation type="submission" date="2018-06" db="EMBL/GenBank/DDBJ databases">
        <authorList>
            <person name="Zhirakovskaya E."/>
        </authorList>
    </citation>
    <scope>NUCLEOTIDE SEQUENCE</scope>
</reference>
<dbReference type="EMBL" id="UOFZ01000130">
    <property type="protein sequence ID" value="VAX13643.1"/>
    <property type="molecule type" value="Genomic_DNA"/>
</dbReference>
<dbReference type="FunFam" id="4.10.410.60:FF:000001">
    <property type="entry name" value="50S ribosomal protein L35"/>
    <property type="match status" value="1"/>
</dbReference>
<dbReference type="PANTHER" id="PTHR33343">
    <property type="entry name" value="54S RIBOSOMAL PROTEIN BL35M"/>
    <property type="match status" value="1"/>
</dbReference>
<dbReference type="Gene3D" id="4.10.410.60">
    <property type="match status" value="1"/>
</dbReference>
<dbReference type="PANTHER" id="PTHR33343:SF1">
    <property type="entry name" value="LARGE RIBOSOMAL SUBUNIT PROTEIN BL35M"/>
    <property type="match status" value="1"/>
</dbReference>
<dbReference type="HAMAP" id="MF_00514">
    <property type="entry name" value="Ribosomal_bL35"/>
    <property type="match status" value="1"/>
</dbReference>
<dbReference type="InterPro" id="IPR021137">
    <property type="entry name" value="Ribosomal_bL35-like"/>
</dbReference>
<feature type="region of interest" description="Disordered" evidence="4">
    <location>
        <begin position="1"/>
        <end position="29"/>
    </location>
</feature>
<evidence type="ECO:0000256" key="2">
    <source>
        <dbReference type="ARBA" id="ARBA00022980"/>
    </source>
</evidence>
<protein>
    <submittedName>
        <fullName evidence="5">LSU ribosomal protein L35p</fullName>
    </submittedName>
</protein>
<dbReference type="InterPro" id="IPR037229">
    <property type="entry name" value="Ribosomal_bL35_sf"/>
</dbReference>
<keyword evidence="3" id="KW-0687">Ribonucleoprotein</keyword>
<dbReference type="NCBIfam" id="TIGR00001">
    <property type="entry name" value="rpmI_bact"/>
    <property type="match status" value="1"/>
</dbReference>
<dbReference type="GO" id="GO:0022625">
    <property type="term" value="C:cytosolic large ribosomal subunit"/>
    <property type="evidence" value="ECO:0007669"/>
    <property type="project" value="TreeGrafter"/>
</dbReference>
<sequence length="65" mass="7237">MPKMKSNSGALKRFKRRASGGFKRGNANKSHILTKMTTKRKRQLRNGEAVSAADTAAVRKMIPYS</sequence>
<evidence type="ECO:0000256" key="4">
    <source>
        <dbReference type="SAM" id="MobiDB-lite"/>
    </source>
</evidence>
<dbReference type="InterPro" id="IPR001706">
    <property type="entry name" value="Ribosomal_bL35"/>
</dbReference>
<evidence type="ECO:0000313" key="5">
    <source>
        <dbReference type="EMBL" id="VAX13643.1"/>
    </source>
</evidence>
<dbReference type="GO" id="GO:0006412">
    <property type="term" value="P:translation"/>
    <property type="evidence" value="ECO:0007669"/>
    <property type="project" value="InterPro"/>
</dbReference>
<dbReference type="GO" id="GO:0003735">
    <property type="term" value="F:structural constituent of ribosome"/>
    <property type="evidence" value="ECO:0007669"/>
    <property type="project" value="InterPro"/>
</dbReference>
<gene>
    <name evidence="5" type="ORF">MNBD_GAMMA24-635</name>
</gene>
<name>A0A3B1BN64_9ZZZZ</name>
<dbReference type="PRINTS" id="PR00064">
    <property type="entry name" value="RIBOSOMALL35"/>
</dbReference>
<dbReference type="AlphaFoldDB" id="A0A3B1BN64"/>
<dbReference type="Pfam" id="PF01632">
    <property type="entry name" value="Ribosomal_L35p"/>
    <property type="match status" value="1"/>
</dbReference>
<dbReference type="PROSITE" id="PS00936">
    <property type="entry name" value="RIBOSOMAL_L35"/>
    <property type="match status" value="1"/>
</dbReference>